<reference evidence="2 3" key="1">
    <citation type="journal article" date="2002" name="Genome Res.">
        <title>The genome of Methanosarcina acetivorans reveals extensive metabolic and physiological diversity.</title>
        <authorList>
            <person name="Galagan J.E."/>
            <person name="Nusbaum C."/>
            <person name="Roy A."/>
            <person name="Endrizzi M.G."/>
            <person name="Macdonald P."/>
            <person name="FitzHugh W."/>
            <person name="Calvo S."/>
            <person name="Engels R."/>
            <person name="Smirnov S."/>
            <person name="Atnoor D."/>
            <person name="Brown A."/>
            <person name="Allen N."/>
            <person name="Naylor J."/>
            <person name="Stange-Thomann N."/>
            <person name="DeArellano K."/>
            <person name="Johnson R."/>
            <person name="Linton L."/>
            <person name="McEwan P."/>
            <person name="McKernan K."/>
            <person name="Talamas J."/>
            <person name="Tirrell A."/>
            <person name="Ye W."/>
            <person name="Zimmer A."/>
            <person name="Barber R.D."/>
            <person name="Cann I."/>
            <person name="Graham D.E."/>
            <person name="Grahame D.A."/>
            <person name="Guss A."/>
            <person name="Hedderich R."/>
            <person name="Ingram-Smith C."/>
            <person name="Kuettner C.H."/>
            <person name="Krzycki J.A."/>
            <person name="Leigh J.A."/>
            <person name="Li W."/>
            <person name="Liu J."/>
            <person name="Mukhopadhyay B."/>
            <person name="Reeve J.N."/>
            <person name="Smith K."/>
            <person name="Springer T.A."/>
            <person name="Umayam L.A."/>
            <person name="White O."/>
            <person name="White R.H."/>
            <person name="de Macario E.C."/>
            <person name="Ferry J.G."/>
            <person name="Jarrell K.F."/>
            <person name="Jing H."/>
            <person name="Macario A.J.L."/>
            <person name="Paulsen I."/>
            <person name="Pritchett M."/>
            <person name="Sowers K.R."/>
            <person name="Swanson R.V."/>
            <person name="Zinder S.H."/>
            <person name="Lander E."/>
            <person name="Metcalf W.W."/>
            <person name="Birren B."/>
        </authorList>
    </citation>
    <scope>NUCLEOTIDE SEQUENCE [LARGE SCALE GENOMIC DNA]</scope>
    <source>
        <strain evidence="3">ATCC 35395 / DSM 2834 / JCM 12185 / C2A</strain>
    </source>
</reference>
<proteinExistence type="predicted"/>
<keyword evidence="3" id="KW-1185">Reference proteome</keyword>
<dbReference type="InParanoid" id="Q8TME5"/>
<feature type="transmembrane region" description="Helical" evidence="1">
    <location>
        <begin position="746"/>
        <end position="767"/>
    </location>
</feature>
<protein>
    <submittedName>
        <fullName evidence="2">Uncharacterized protein</fullName>
    </submittedName>
</protein>
<evidence type="ECO:0000313" key="2">
    <source>
        <dbReference type="EMBL" id="AAM06092.1"/>
    </source>
</evidence>
<dbReference type="AlphaFoldDB" id="Q8TME5"/>
<keyword evidence="1" id="KW-1133">Transmembrane helix</keyword>
<dbReference type="EMBL" id="AE010299">
    <property type="protein sequence ID" value="AAM06092.1"/>
    <property type="molecule type" value="Genomic_DNA"/>
</dbReference>
<gene>
    <name evidence="2" type="ordered locus">MA_2713</name>
</gene>
<dbReference type="EnsemblBacteria" id="AAM06092">
    <property type="protein sequence ID" value="AAM06092"/>
    <property type="gene ID" value="MA_2713"/>
</dbReference>
<evidence type="ECO:0000256" key="1">
    <source>
        <dbReference type="SAM" id="Phobius"/>
    </source>
</evidence>
<dbReference type="HOGENOM" id="CLU_344409_0_0_2"/>
<dbReference type="Proteomes" id="UP000002487">
    <property type="component" value="Chromosome"/>
</dbReference>
<sequence length="821" mass="94793">MERLKNSAFDLDVTPENFVFNSTGQLLKGNEYYEQYTELAKQLYEKRSAFYLELRDNEIIFGCSLNVKENSGGEERIVFIQTYNNLPPQDISLDITSVKNVYKYIKSEIINLYSNMYQLVGLWEENDYINIRDRAISDDALKYTADRINSGKKVSVKISELNVGLSFVLKLVAILGYRYPLTFDVSQYSSNFDVSVSLTEPNPDFEIEKYRKYRKNNVEESWGFYNDLGGESLKHKVSNPEKSTAPSYSVDDRFKVELFHRFSNDVYNLDYGVYNSTGQLLKGNEHFEQYTELAKQLDTKRSAFYLESREDKIILGCGLSVKADNGREERVVFIHVHNNLPSQHKITDCEIQFLKKFYGRIKSEIKTIYSNKYQLVGLWEENDYKNIEDRVIKDDILIYTAGRINSGKKVSVKITDLSAGLSFVLKLVTLLGHRYPLMLDVSQYPSNSEVSVSLIKPNPDFEIKENGEYRIINAKESWDFYKELGEESVKNKTSGLKINKNSSDSVSLIVKKILKTPSDYYSSDKFIDNFDDREKVEIFKRLIQENSKTKGLTSDDRDKVEMFKKLVQEDSKINNPTSKVLTNIYHKIKSPECRKEIYEISLSNDVYVENLVKDLLRVIYKEHNRDLFNLLFDYSDNEIAQGYKKSSKYDSFKNEVEKSLKYLEDSDKVNFVKYIASEAPSKPKARGKILLKALIEDLVERKGNNDFLSKLSEEEAENLDKIIRDSNYLSSMKKMKKSKRDKKIKIASYAIIAIILVSILLMSYFVYIHPAGIDGENNSSINKSENDSIDLAMTSQGNNTNSSEEAVFLDRIKNRIISLIS</sequence>
<accession>Q8TME5</accession>
<evidence type="ECO:0000313" key="3">
    <source>
        <dbReference type="Proteomes" id="UP000002487"/>
    </source>
</evidence>
<name>Q8TME5_METAC</name>
<keyword evidence="1" id="KW-0472">Membrane</keyword>
<dbReference type="STRING" id="188937.MA_2713"/>
<keyword evidence="1" id="KW-0812">Transmembrane</keyword>
<organism evidence="2 3">
    <name type="scientific">Methanosarcina acetivorans (strain ATCC 35395 / DSM 2834 / JCM 12185 / C2A)</name>
    <dbReference type="NCBI Taxonomy" id="188937"/>
    <lineage>
        <taxon>Archaea</taxon>
        <taxon>Methanobacteriati</taxon>
        <taxon>Methanobacteriota</taxon>
        <taxon>Stenosarchaea group</taxon>
        <taxon>Methanomicrobia</taxon>
        <taxon>Methanosarcinales</taxon>
        <taxon>Methanosarcinaceae</taxon>
        <taxon>Methanosarcina</taxon>
    </lineage>
</organism>
<dbReference type="KEGG" id="mac:MA_2713"/>